<dbReference type="Proteomes" id="UP001142489">
    <property type="component" value="Unassembled WGS sequence"/>
</dbReference>
<comment type="caution">
    <text evidence="2">The sequence shown here is derived from an EMBL/GenBank/DDBJ whole genome shotgun (WGS) entry which is preliminary data.</text>
</comment>
<reference evidence="2" key="1">
    <citation type="journal article" date="2023" name="DNA Res.">
        <title>Chromosome-level genome assembly of Phrynocephalus forsythii using third-generation DNA sequencing and Hi-C analysis.</title>
        <authorList>
            <person name="Qi Y."/>
            <person name="Zhao W."/>
            <person name="Zhao Y."/>
            <person name="Niu C."/>
            <person name="Cao S."/>
            <person name="Zhang Y."/>
        </authorList>
    </citation>
    <scope>NUCLEOTIDE SEQUENCE</scope>
    <source>
        <tissue evidence="2">Muscle</tissue>
    </source>
</reference>
<sequence>MEAATATGAGPAGLTAAGTPGREGAAAEAGEEPGGTPGPFLSLPEPFEEEDENDRHKCGRCQAEFTSLEEFLQHKLRKLCQRQQNTAVTAAATPTSTPAVASVEEPITVAHIVVEASPRTEEISSTSAPVDSGDIKEVIVAGNHVFETPNGHLEGDVGEEQDSPGAQKKGRRWSSSKLSCGLTRKAATCANCATRHSKRPAS</sequence>
<gene>
    <name evidence="2" type="ORF">JRQ81_010440</name>
</gene>
<name>A0A9Q1ARC1_9SAUR</name>
<accession>A0A9Q1ARC1</accession>
<dbReference type="EMBL" id="JAPFRF010000021">
    <property type="protein sequence ID" value="KAJ7306074.1"/>
    <property type="molecule type" value="Genomic_DNA"/>
</dbReference>
<evidence type="ECO:0000256" key="1">
    <source>
        <dbReference type="SAM" id="MobiDB-lite"/>
    </source>
</evidence>
<feature type="compositionally biased region" description="Low complexity" evidence="1">
    <location>
        <begin position="1"/>
        <end position="28"/>
    </location>
</feature>
<organism evidence="2 3">
    <name type="scientific">Phrynocephalus forsythii</name>
    <dbReference type="NCBI Taxonomy" id="171643"/>
    <lineage>
        <taxon>Eukaryota</taxon>
        <taxon>Metazoa</taxon>
        <taxon>Chordata</taxon>
        <taxon>Craniata</taxon>
        <taxon>Vertebrata</taxon>
        <taxon>Euteleostomi</taxon>
        <taxon>Lepidosauria</taxon>
        <taxon>Squamata</taxon>
        <taxon>Bifurcata</taxon>
        <taxon>Unidentata</taxon>
        <taxon>Episquamata</taxon>
        <taxon>Toxicofera</taxon>
        <taxon>Iguania</taxon>
        <taxon>Acrodonta</taxon>
        <taxon>Agamidae</taxon>
        <taxon>Agaminae</taxon>
        <taxon>Phrynocephalus</taxon>
    </lineage>
</organism>
<keyword evidence="3" id="KW-1185">Reference proteome</keyword>
<feature type="region of interest" description="Disordered" evidence="1">
    <location>
        <begin position="148"/>
        <end position="179"/>
    </location>
</feature>
<dbReference type="AlphaFoldDB" id="A0A9Q1ARC1"/>
<dbReference type="OrthoDB" id="10654306at2759"/>
<evidence type="ECO:0000313" key="3">
    <source>
        <dbReference type="Proteomes" id="UP001142489"/>
    </source>
</evidence>
<protein>
    <submittedName>
        <fullName evidence="2">Uncharacterized protein</fullName>
    </submittedName>
</protein>
<feature type="region of interest" description="Disordered" evidence="1">
    <location>
        <begin position="1"/>
        <end position="55"/>
    </location>
</feature>
<proteinExistence type="predicted"/>
<evidence type="ECO:0000313" key="2">
    <source>
        <dbReference type="EMBL" id="KAJ7306074.1"/>
    </source>
</evidence>